<dbReference type="EMBL" id="QZBD01000439">
    <property type="protein sequence ID" value="THY14487.1"/>
    <property type="molecule type" value="Genomic_DNA"/>
</dbReference>
<reference evidence="1 2" key="1">
    <citation type="submission" date="2018-10" db="EMBL/GenBank/DDBJ databases">
        <title>Fifty Aureobasidium pullulans genomes reveal a recombining polyextremotolerant generalist.</title>
        <authorList>
            <person name="Gostincar C."/>
            <person name="Turk M."/>
            <person name="Zajc J."/>
            <person name="Gunde-Cimerman N."/>
        </authorList>
    </citation>
    <scope>NUCLEOTIDE SEQUENCE [LARGE SCALE GENOMIC DNA]</scope>
    <source>
        <strain evidence="1 2">EXF-6604</strain>
    </source>
</reference>
<evidence type="ECO:0000313" key="1">
    <source>
        <dbReference type="EMBL" id="THY14487.1"/>
    </source>
</evidence>
<evidence type="ECO:0008006" key="3">
    <source>
        <dbReference type="Google" id="ProtNLM"/>
    </source>
</evidence>
<evidence type="ECO:0000313" key="2">
    <source>
        <dbReference type="Proteomes" id="UP000306584"/>
    </source>
</evidence>
<protein>
    <recommendedName>
        <fullName evidence="3">Protein kinase domain-containing protein</fullName>
    </recommendedName>
</protein>
<proteinExistence type="predicted"/>
<accession>A0A4S9KES8</accession>
<gene>
    <name evidence="1" type="ORF">D6D01_08115</name>
</gene>
<dbReference type="AlphaFoldDB" id="A0A4S9KES8"/>
<name>A0A4S9KES8_AURPU</name>
<dbReference type="SUPFAM" id="SSF56112">
    <property type="entry name" value="Protein kinase-like (PK-like)"/>
    <property type="match status" value="1"/>
</dbReference>
<dbReference type="InterPro" id="IPR011009">
    <property type="entry name" value="Kinase-like_dom_sf"/>
</dbReference>
<dbReference type="Gene3D" id="1.10.510.10">
    <property type="entry name" value="Transferase(Phosphotransferase) domain 1"/>
    <property type="match status" value="1"/>
</dbReference>
<dbReference type="Proteomes" id="UP000306584">
    <property type="component" value="Unassembled WGS sequence"/>
</dbReference>
<sequence>MTAKPPAKGYWQALPEFIQALVADSFHNFVFTGPPNQTIDRPIPVSTDNTRWVPVPRAPTKKGFAEGSEGLINLWCLVDRDDKIIDRIIIKQIHPGCQRYEDSSNWKDGNVGGEPRECAMANSVWTALATDDRKHPSLVVPLLTSLVFFSAPDPTRFSLYPIPKVADFGSSRNLGDPGVRDRSDVVRRDACCMLFAPPELAKINDGVTWEVKDGASATLSNKTNVWQVGMLLTCCMRLRPYLPETDWRDVPQMHWETPEKEQLRFSRKRGRTELSRKQLCHENSKYNPVLVNIVKLCLHFDPDKRPKPDSLLRGVQKHMKDAVAGVENYQLVEGEFDNDIQPYKLLKKKDDRYIIGKQFD</sequence>
<comment type="caution">
    <text evidence="1">The sequence shown here is derived from an EMBL/GenBank/DDBJ whole genome shotgun (WGS) entry which is preliminary data.</text>
</comment>
<organism evidence="1 2">
    <name type="scientific">Aureobasidium pullulans</name>
    <name type="common">Black yeast</name>
    <name type="synonym">Pullularia pullulans</name>
    <dbReference type="NCBI Taxonomy" id="5580"/>
    <lineage>
        <taxon>Eukaryota</taxon>
        <taxon>Fungi</taxon>
        <taxon>Dikarya</taxon>
        <taxon>Ascomycota</taxon>
        <taxon>Pezizomycotina</taxon>
        <taxon>Dothideomycetes</taxon>
        <taxon>Dothideomycetidae</taxon>
        <taxon>Dothideales</taxon>
        <taxon>Saccotheciaceae</taxon>
        <taxon>Aureobasidium</taxon>
    </lineage>
</organism>